<dbReference type="Gene3D" id="2.40.50.100">
    <property type="match status" value="2"/>
</dbReference>
<dbReference type="Gene3D" id="2.40.30.170">
    <property type="match status" value="1"/>
</dbReference>
<evidence type="ECO:0000313" key="8">
    <source>
        <dbReference type="EMBL" id="MEY7999680.1"/>
    </source>
</evidence>
<proteinExistence type="inferred from homology"/>
<reference evidence="8 9" key="1">
    <citation type="submission" date="2024-08" db="EMBL/GenBank/DDBJ databases">
        <title>Clostridium lapicellarii sp. nov., and Clostridium renhuaiense sp. nov., two species isolated from the mud in a fermentation cellar used for producing sauce-flavour Chinese liquors.</title>
        <authorList>
            <person name="Yang F."/>
            <person name="Wang H."/>
            <person name="Chen L.Q."/>
            <person name="Zhou N."/>
            <person name="Lu J.J."/>
            <person name="Pu X.X."/>
            <person name="Wan B."/>
            <person name="Wang L."/>
            <person name="Liu S.J."/>
        </authorList>
    </citation>
    <scope>NUCLEOTIDE SEQUENCE [LARGE SCALE GENOMIC DNA]</scope>
    <source>
        <strain evidence="8 9">MT-5</strain>
    </source>
</reference>
<evidence type="ECO:0000256" key="3">
    <source>
        <dbReference type="ARBA" id="ARBA00023054"/>
    </source>
</evidence>
<gene>
    <name evidence="8" type="ORF">AB8U03_05575</name>
</gene>
<dbReference type="Pfam" id="PF25954">
    <property type="entry name" value="Beta-barrel_RND_2"/>
    <property type="match status" value="1"/>
</dbReference>
<feature type="signal peptide" evidence="5">
    <location>
        <begin position="1"/>
        <end position="21"/>
    </location>
</feature>
<feature type="domain" description="YbhG-like alpha-helical hairpin" evidence="6">
    <location>
        <begin position="82"/>
        <end position="211"/>
    </location>
</feature>
<evidence type="ECO:0000313" key="9">
    <source>
        <dbReference type="Proteomes" id="UP001564657"/>
    </source>
</evidence>
<evidence type="ECO:0000256" key="5">
    <source>
        <dbReference type="SAM" id="SignalP"/>
    </source>
</evidence>
<dbReference type="Proteomes" id="UP001564657">
    <property type="component" value="Unassembled WGS sequence"/>
</dbReference>
<name>A0ABV4BMD0_9CLOT</name>
<evidence type="ECO:0000259" key="7">
    <source>
        <dbReference type="Pfam" id="PF25954"/>
    </source>
</evidence>
<feature type="coiled-coil region" evidence="4">
    <location>
        <begin position="84"/>
        <end position="208"/>
    </location>
</feature>
<dbReference type="Pfam" id="PF25881">
    <property type="entry name" value="HH_YBHG"/>
    <property type="match status" value="1"/>
</dbReference>
<dbReference type="SUPFAM" id="SSF111369">
    <property type="entry name" value="HlyD-like secretion proteins"/>
    <property type="match status" value="2"/>
</dbReference>
<feature type="chain" id="PRO_5046554638" evidence="5">
    <location>
        <begin position="22"/>
        <end position="323"/>
    </location>
</feature>
<evidence type="ECO:0000259" key="6">
    <source>
        <dbReference type="Pfam" id="PF25881"/>
    </source>
</evidence>
<keyword evidence="9" id="KW-1185">Reference proteome</keyword>
<comment type="caution">
    <text evidence="8">The sequence shown here is derived from an EMBL/GenBank/DDBJ whole genome shotgun (WGS) entry which is preliminary data.</text>
</comment>
<protein>
    <submittedName>
        <fullName evidence="8">HlyD family secretion protein</fullName>
    </submittedName>
</protein>
<dbReference type="PROSITE" id="PS51257">
    <property type="entry name" value="PROKAR_LIPOPROTEIN"/>
    <property type="match status" value="1"/>
</dbReference>
<dbReference type="PANTHER" id="PTHR32347">
    <property type="entry name" value="EFFLUX SYSTEM COMPONENT YKNX-RELATED"/>
    <property type="match status" value="1"/>
</dbReference>
<keyword evidence="3 4" id="KW-0175">Coiled coil</keyword>
<evidence type="ECO:0000256" key="4">
    <source>
        <dbReference type="SAM" id="Coils"/>
    </source>
</evidence>
<dbReference type="InterPro" id="IPR059052">
    <property type="entry name" value="HH_YbhG-like"/>
</dbReference>
<sequence>MKRFILFCLAALMLLSGCDSTNSTSNSTSKKIQTNTNAQFLMGGKIATNEQADITSKISAKVSEISVDLGSKVNEGDIVIKLDTKDLQGQVDQAQAAVDTANANLTNAQNSTRPEQIAEAQTAVNNAAQSYQTVKKNYDRIQSLVNAGASTQQELDSAQQQLSTADAQYKTAQEQLDMLNNGPTQSSIDVYKAQVNQAETALKTAQTALSNSIITSPISGIVNARNINAGDMVAPGVTLLSIINSGNLYVNAYAPLDIVSQLKEGEDVVVKVSEIPDKEFKGKIAVINSNLSSESRDILVKVTLTDKDPDLKPGMFAEIGLKK</sequence>
<comment type="subcellular location">
    <subcellularLocation>
        <location evidence="1">Cell envelope</location>
    </subcellularLocation>
</comment>
<evidence type="ECO:0000256" key="1">
    <source>
        <dbReference type="ARBA" id="ARBA00004196"/>
    </source>
</evidence>
<dbReference type="InterPro" id="IPR050465">
    <property type="entry name" value="UPF0194_transport"/>
</dbReference>
<organism evidence="8 9">
    <name type="scientific">Clostridium moutaii</name>
    <dbReference type="NCBI Taxonomy" id="3240932"/>
    <lineage>
        <taxon>Bacteria</taxon>
        <taxon>Bacillati</taxon>
        <taxon>Bacillota</taxon>
        <taxon>Clostridia</taxon>
        <taxon>Eubacteriales</taxon>
        <taxon>Clostridiaceae</taxon>
        <taxon>Clostridium</taxon>
    </lineage>
</organism>
<evidence type="ECO:0000256" key="2">
    <source>
        <dbReference type="ARBA" id="ARBA00009477"/>
    </source>
</evidence>
<dbReference type="InterPro" id="IPR058792">
    <property type="entry name" value="Beta-barrel_RND_2"/>
</dbReference>
<dbReference type="PANTHER" id="PTHR32347:SF23">
    <property type="entry name" value="BLL5650 PROTEIN"/>
    <property type="match status" value="1"/>
</dbReference>
<feature type="domain" description="CusB-like beta-barrel" evidence="7">
    <location>
        <begin position="250"/>
        <end position="322"/>
    </location>
</feature>
<dbReference type="NCBIfam" id="TIGR01730">
    <property type="entry name" value="RND_mfp"/>
    <property type="match status" value="1"/>
</dbReference>
<dbReference type="SUPFAM" id="SSF56954">
    <property type="entry name" value="Outer membrane efflux proteins (OEP)"/>
    <property type="match status" value="1"/>
</dbReference>
<accession>A0ABV4BMD0</accession>
<dbReference type="EMBL" id="JBGEWD010000004">
    <property type="protein sequence ID" value="MEY7999680.1"/>
    <property type="molecule type" value="Genomic_DNA"/>
</dbReference>
<comment type="similarity">
    <text evidence="2">Belongs to the membrane fusion protein (MFP) (TC 8.A.1) family.</text>
</comment>
<keyword evidence="5" id="KW-0732">Signal</keyword>
<dbReference type="InterPro" id="IPR006143">
    <property type="entry name" value="RND_pump_MFP"/>
</dbReference>
<dbReference type="Gene3D" id="1.10.287.470">
    <property type="entry name" value="Helix hairpin bin"/>
    <property type="match status" value="1"/>
</dbReference>
<dbReference type="RefSeq" id="WP_369703570.1">
    <property type="nucleotide sequence ID" value="NZ_JBGEWD010000004.1"/>
</dbReference>